<evidence type="ECO:0000259" key="8">
    <source>
        <dbReference type="PROSITE" id="PS50059"/>
    </source>
</evidence>
<evidence type="ECO:0000313" key="9">
    <source>
        <dbReference type="EMBL" id="RTQ44976.1"/>
    </source>
</evidence>
<dbReference type="Proteomes" id="UP000282184">
    <property type="component" value="Unassembled WGS sequence"/>
</dbReference>
<comment type="catalytic activity">
    <reaction evidence="1 5 6">
        <text>[protein]-peptidylproline (omega=180) = [protein]-peptidylproline (omega=0)</text>
        <dbReference type="Rhea" id="RHEA:16237"/>
        <dbReference type="Rhea" id="RHEA-COMP:10747"/>
        <dbReference type="Rhea" id="RHEA-COMP:10748"/>
        <dbReference type="ChEBI" id="CHEBI:83833"/>
        <dbReference type="ChEBI" id="CHEBI:83834"/>
        <dbReference type="EC" id="5.2.1.8"/>
    </reaction>
</comment>
<dbReference type="PANTHER" id="PTHR43811">
    <property type="entry name" value="FKBP-TYPE PEPTIDYL-PROLYL CIS-TRANS ISOMERASE FKPA"/>
    <property type="match status" value="1"/>
</dbReference>
<dbReference type="Pfam" id="PF00254">
    <property type="entry name" value="FKBP_C"/>
    <property type="match status" value="1"/>
</dbReference>
<keyword evidence="7" id="KW-0732">Signal</keyword>
<evidence type="ECO:0000313" key="10">
    <source>
        <dbReference type="Proteomes" id="UP000282184"/>
    </source>
</evidence>
<evidence type="ECO:0000256" key="5">
    <source>
        <dbReference type="PROSITE-ProRule" id="PRU00277"/>
    </source>
</evidence>
<accession>A0A3S0JCU2</accession>
<protein>
    <recommendedName>
        <fullName evidence="6">Peptidyl-prolyl cis-trans isomerase</fullName>
        <ecNumber evidence="6">5.2.1.8</ecNumber>
    </recommendedName>
</protein>
<evidence type="ECO:0000256" key="6">
    <source>
        <dbReference type="RuleBase" id="RU003915"/>
    </source>
</evidence>
<feature type="chain" id="PRO_5018719699" description="Peptidyl-prolyl cis-trans isomerase" evidence="7">
    <location>
        <begin position="31"/>
        <end position="183"/>
    </location>
</feature>
<dbReference type="InterPro" id="IPR001179">
    <property type="entry name" value="PPIase_FKBP_dom"/>
</dbReference>
<evidence type="ECO:0000256" key="1">
    <source>
        <dbReference type="ARBA" id="ARBA00000971"/>
    </source>
</evidence>
<comment type="similarity">
    <text evidence="2 6">Belongs to the FKBP-type PPIase family.</text>
</comment>
<proteinExistence type="inferred from homology"/>
<evidence type="ECO:0000256" key="7">
    <source>
        <dbReference type="SAM" id="SignalP"/>
    </source>
</evidence>
<dbReference type="PROSITE" id="PS50059">
    <property type="entry name" value="FKBP_PPIASE"/>
    <property type="match status" value="1"/>
</dbReference>
<keyword evidence="10" id="KW-1185">Reference proteome</keyword>
<dbReference type="InterPro" id="IPR046357">
    <property type="entry name" value="PPIase_dom_sf"/>
</dbReference>
<keyword evidence="3 5" id="KW-0697">Rotamase</keyword>
<feature type="domain" description="PPIase FKBP-type" evidence="8">
    <location>
        <begin position="90"/>
        <end position="181"/>
    </location>
</feature>
<dbReference type="SUPFAM" id="SSF54534">
    <property type="entry name" value="FKBP-like"/>
    <property type="match status" value="1"/>
</dbReference>
<organism evidence="9 10">
    <name type="scientific">Hymenobacter gummosus</name>
    <dbReference type="NCBI Taxonomy" id="1776032"/>
    <lineage>
        <taxon>Bacteria</taxon>
        <taxon>Pseudomonadati</taxon>
        <taxon>Bacteroidota</taxon>
        <taxon>Cytophagia</taxon>
        <taxon>Cytophagales</taxon>
        <taxon>Hymenobacteraceae</taxon>
        <taxon>Hymenobacter</taxon>
    </lineage>
</organism>
<name>A0A3S0JCU2_9BACT</name>
<gene>
    <name evidence="9" type="ORF">EJV47_26780</name>
</gene>
<sequence>MQPTPAFTLLRRLLWALMLPLLLLGTAACDDDNNSQEELNRLIEEQKVKDEAAIQAYLTANNITNATRTSSGLYVIRTNTPGTGPTPVDKAQVKTKYIGRYFSSGLRFDASIDNGTECGCAVFTVGSVIPAWNEVLVTMHKGDRVTILVPSHLGYGAAGNPGGGIPAFTPLMFDIELIDFTNP</sequence>
<reference evidence="9 10" key="1">
    <citation type="submission" date="2018-12" db="EMBL/GenBank/DDBJ databases">
        <title>Hymenobacter gummosus sp. nov., isolated from a spring.</title>
        <authorList>
            <person name="Nie L."/>
        </authorList>
    </citation>
    <scope>NUCLEOTIDE SEQUENCE [LARGE SCALE GENOMIC DNA]</scope>
    <source>
        <strain evidence="9 10">KCTC 52166</strain>
    </source>
</reference>
<dbReference type="Gene3D" id="3.10.50.40">
    <property type="match status" value="1"/>
</dbReference>
<dbReference type="EMBL" id="RXOF01000023">
    <property type="protein sequence ID" value="RTQ44976.1"/>
    <property type="molecule type" value="Genomic_DNA"/>
</dbReference>
<dbReference type="OrthoDB" id="9814548at2"/>
<feature type="signal peptide" evidence="7">
    <location>
        <begin position="1"/>
        <end position="30"/>
    </location>
</feature>
<dbReference type="PANTHER" id="PTHR43811:SF19">
    <property type="entry name" value="39 KDA FK506-BINDING NUCLEAR PROTEIN"/>
    <property type="match status" value="1"/>
</dbReference>
<evidence type="ECO:0000256" key="3">
    <source>
        <dbReference type="ARBA" id="ARBA00023110"/>
    </source>
</evidence>
<dbReference type="RefSeq" id="WP_126696291.1">
    <property type="nucleotide sequence ID" value="NZ_RXOF01000023.1"/>
</dbReference>
<dbReference type="EC" id="5.2.1.8" evidence="6"/>
<evidence type="ECO:0000256" key="2">
    <source>
        <dbReference type="ARBA" id="ARBA00006577"/>
    </source>
</evidence>
<dbReference type="AlphaFoldDB" id="A0A3S0JCU2"/>
<keyword evidence="4 5" id="KW-0413">Isomerase</keyword>
<evidence type="ECO:0000256" key="4">
    <source>
        <dbReference type="ARBA" id="ARBA00023235"/>
    </source>
</evidence>
<comment type="caution">
    <text evidence="9">The sequence shown here is derived from an EMBL/GenBank/DDBJ whole genome shotgun (WGS) entry which is preliminary data.</text>
</comment>
<dbReference type="GO" id="GO:0003755">
    <property type="term" value="F:peptidyl-prolyl cis-trans isomerase activity"/>
    <property type="evidence" value="ECO:0007669"/>
    <property type="project" value="UniProtKB-UniRule"/>
</dbReference>